<protein>
    <submittedName>
        <fullName evidence="1">Uncharacterized protein</fullName>
    </submittedName>
</protein>
<dbReference type="EMBL" id="BMAT01007256">
    <property type="protein sequence ID" value="GFR60991.1"/>
    <property type="molecule type" value="Genomic_DNA"/>
</dbReference>
<comment type="caution">
    <text evidence="1">The sequence shown here is derived from an EMBL/GenBank/DDBJ whole genome shotgun (WGS) entry which is preliminary data.</text>
</comment>
<reference evidence="1 2" key="1">
    <citation type="journal article" date="2021" name="Elife">
        <title>Chloroplast acquisition without the gene transfer in kleptoplastic sea slugs, Plakobranchus ocellatus.</title>
        <authorList>
            <person name="Maeda T."/>
            <person name="Takahashi S."/>
            <person name="Yoshida T."/>
            <person name="Shimamura S."/>
            <person name="Takaki Y."/>
            <person name="Nagai Y."/>
            <person name="Toyoda A."/>
            <person name="Suzuki Y."/>
            <person name="Arimoto A."/>
            <person name="Ishii H."/>
            <person name="Satoh N."/>
            <person name="Nishiyama T."/>
            <person name="Hasebe M."/>
            <person name="Maruyama T."/>
            <person name="Minagawa J."/>
            <person name="Obokata J."/>
            <person name="Shigenobu S."/>
        </authorList>
    </citation>
    <scope>NUCLEOTIDE SEQUENCE [LARGE SCALE GENOMIC DNA]</scope>
</reference>
<name>A0AAV4EJP5_9GAST</name>
<accession>A0AAV4EJP5</accession>
<gene>
    <name evidence="1" type="ORF">ElyMa_003546200</name>
</gene>
<dbReference type="AlphaFoldDB" id="A0AAV4EJP5"/>
<proteinExistence type="predicted"/>
<evidence type="ECO:0000313" key="1">
    <source>
        <dbReference type="EMBL" id="GFR60991.1"/>
    </source>
</evidence>
<keyword evidence="2" id="KW-1185">Reference proteome</keyword>
<organism evidence="1 2">
    <name type="scientific">Elysia marginata</name>
    <dbReference type="NCBI Taxonomy" id="1093978"/>
    <lineage>
        <taxon>Eukaryota</taxon>
        <taxon>Metazoa</taxon>
        <taxon>Spiralia</taxon>
        <taxon>Lophotrochozoa</taxon>
        <taxon>Mollusca</taxon>
        <taxon>Gastropoda</taxon>
        <taxon>Heterobranchia</taxon>
        <taxon>Euthyneura</taxon>
        <taxon>Panpulmonata</taxon>
        <taxon>Sacoglossa</taxon>
        <taxon>Placobranchoidea</taxon>
        <taxon>Plakobranchidae</taxon>
        <taxon>Elysia</taxon>
    </lineage>
</organism>
<evidence type="ECO:0000313" key="2">
    <source>
        <dbReference type="Proteomes" id="UP000762676"/>
    </source>
</evidence>
<dbReference type="Proteomes" id="UP000762676">
    <property type="component" value="Unassembled WGS sequence"/>
</dbReference>
<sequence length="83" mass="9345">MSRYWESNPQPPEYESDAQRSIRLSIGSAMRRFSSASSIPCILSMKLEVSINRRSQCHRPLACVQHTMATFLPVRTGLDSEGS</sequence>